<dbReference type="InterPro" id="IPR052354">
    <property type="entry name" value="Cell_Wall_Dynamics_Protein"/>
</dbReference>
<sequence>MKNKKIRQMFAMTLTGVMLCTLPVCAAEPAENTETAETAEMQSPDSAKTETSEKTEEPAKQDEETKELVQEYTGWLKENKARAVTGTYSSELKKFPADYQKLLATLHKAHPNWMFIAKNTGQDWNEVVAKESISGGKSSTNNSLLPKTAGSLLLSKKSTDYNTSTGAYIGKDGPNWVSASRPAVAYYADPRNFLTDRYIFMFEALNYNSKYHTLTGVENILKGTDLYKKKISYLDKKGKTFNLKRTYGETILAAGANAGVSPLFLTSKIRQETGAKLTNGSISGKYSYGRKSYRGYYNYYNIGAVPGGATGSAVANGLIFAKGGSSGKNTSYTRPWMSPVSSITGGAQWIAEKFIKRGQNTIYYERFNTIVKPYYSHQYMQNLTGAAAEANSTYNTYNNMNIVNDAYVFYIPVYKNMPSQGATVTISKSVKSGTVTTNVTLRKGVSSSTPSLGTIPKGKKVTVSGGKYTDKSLAVSTQEANPYWMKVTYAGKTGYVSSRYLQMNTNTKIVAGNTKQLSAKSSKAGKIYYETSNPAVATVNDSGKVTGKKAGKCMIYAVTSSGKAVDAIGIEVTKKSGSSNDKPTPKPDPKPAQAKTYSTYQATTNVNYRTGAGTKYATKGTLKKGQKINVENGYSKKADGYTWYRFKMNGKKYYVASKYLKKVTAAKKTYTKYVTTTSVNYRTGAGTKYATKGTLKKGQKLNVENGYSKKADGYKWYRFKMNSKNYYIASKYLKKA</sequence>
<feature type="region of interest" description="Disordered" evidence="1">
    <location>
        <begin position="31"/>
        <end position="68"/>
    </location>
</feature>
<accession>A0ABR7EXY9</accession>
<dbReference type="PROSITE" id="PS51781">
    <property type="entry name" value="SH3B"/>
    <property type="match status" value="3"/>
</dbReference>
<dbReference type="Proteomes" id="UP000647235">
    <property type="component" value="Unassembled WGS sequence"/>
</dbReference>
<organism evidence="4 5">
    <name type="scientific">Dorea hominis</name>
    <dbReference type="NCBI Taxonomy" id="2763040"/>
    <lineage>
        <taxon>Bacteria</taxon>
        <taxon>Bacillati</taxon>
        <taxon>Bacillota</taxon>
        <taxon>Clostridia</taxon>
        <taxon>Lachnospirales</taxon>
        <taxon>Lachnospiraceae</taxon>
        <taxon>Dorea</taxon>
    </lineage>
</organism>
<dbReference type="PANTHER" id="PTHR34408">
    <property type="entry name" value="FAMILY PROTEIN, PUTATIVE-RELATED"/>
    <property type="match status" value="1"/>
</dbReference>
<protein>
    <submittedName>
        <fullName evidence="4">SH3 domain-containing protein</fullName>
    </submittedName>
</protein>
<dbReference type="Gene3D" id="2.60.40.1080">
    <property type="match status" value="1"/>
</dbReference>
<dbReference type="InterPro" id="IPR008964">
    <property type="entry name" value="Invasin/intimin_cell_adhesion"/>
</dbReference>
<evidence type="ECO:0000313" key="5">
    <source>
        <dbReference type="Proteomes" id="UP000647235"/>
    </source>
</evidence>
<evidence type="ECO:0000256" key="2">
    <source>
        <dbReference type="SAM" id="SignalP"/>
    </source>
</evidence>
<dbReference type="Pfam" id="PF02368">
    <property type="entry name" value="Big_2"/>
    <property type="match status" value="1"/>
</dbReference>
<proteinExistence type="predicted"/>
<dbReference type="Pfam" id="PF08239">
    <property type="entry name" value="SH3_3"/>
    <property type="match status" value="1"/>
</dbReference>
<keyword evidence="5" id="KW-1185">Reference proteome</keyword>
<dbReference type="SUPFAM" id="SSF49373">
    <property type="entry name" value="Invasin/intimin cell-adhesion fragments"/>
    <property type="match status" value="1"/>
</dbReference>
<feature type="domain" description="SH3b" evidence="3">
    <location>
        <begin position="595"/>
        <end position="664"/>
    </location>
</feature>
<dbReference type="InterPro" id="IPR003343">
    <property type="entry name" value="Big_2"/>
</dbReference>
<reference evidence="4 5" key="1">
    <citation type="submission" date="2020-08" db="EMBL/GenBank/DDBJ databases">
        <title>Genome public.</title>
        <authorList>
            <person name="Liu C."/>
            <person name="Sun Q."/>
        </authorList>
    </citation>
    <scope>NUCLEOTIDE SEQUENCE [LARGE SCALE GENOMIC DNA]</scope>
    <source>
        <strain evidence="4 5">NSJ-36</strain>
    </source>
</reference>
<feature type="signal peptide" evidence="2">
    <location>
        <begin position="1"/>
        <end position="26"/>
    </location>
</feature>
<feature type="region of interest" description="Disordered" evidence="1">
    <location>
        <begin position="574"/>
        <end position="594"/>
    </location>
</feature>
<feature type="compositionally biased region" description="Low complexity" evidence="1">
    <location>
        <begin position="31"/>
        <end position="40"/>
    </location>
</feature>
<dbReference type="EMBL" id="JACOOY010000021">
    <property type="protein sequence ID" value="MBC5666179.1"/>
    <property type="molecule type" value="Genomic_DNA"/>
</dbReference>
<dbReference type="Gene3D" id="2.30.30.40">
    <property type="entry name" value="SH3 Domains"/>
    <property type="match status" value="3"/>
</dbReference>
<evidence type="ECO:0000256" key="1">
    <source>
        <dbReference type="SAM" id="MobiDB-lite"/>
    </source>
</evidence>
<dbReference type="PANTHER" id="PTHR34408:SF1">
    <property type="entry name" value="GLYCOSYL HYDROLASE FAMILY 19 DOMAIN-CONTAINING PROTEIN HI_1415"/>
    <property type="match status" value="1"/>
</dbReference>
<dbReference type="SMART" id="SM00287">
    <property type="entry name" value="SH3b"/>
    <property type="match status" value="3"/>
</dbReference>
<feature type="compositionally biased region" description="Basic and acidic residues" evidence="1">
    <location>
        <begin position="47"/>
        <end position="68"/>
    </location>
</feature>
<feature type="domain" description="SH3b" evidence="3">
    <location>
        <begin position="430"/>
        <end position="505"/>
    </location>
</feature>
<name>A0ABR7EXY9_9FIRM</name>
<feature type="domain" description="SH3b" evidence="3">
    <location>
        <begin position="669"/>
        <end position="736"/>
    </location>
</feature>
<evidence type="ECO:0000259" key="3">
    <source>
        <dbReference type="PROSITE" id="PS51781"/>
    </source>
</evidence>
<evidence type="ECO:0000313" key="4">
    <source>
        <dbReference type="EMBL" id="MBC5666179.1"/>
    </source>
</evidence>
<feature type="chain" id="PRO_5046973611" evidence="2">
    <location>
        <begin position="27"/>
        <end position="736"/>
    </location>
</feature>
<keyword evidence="2" id="KW-0732">Signal</keyword>
<dbReference type="InterPro" id="IPR003646">
    <property type="entry name" value="SH3-like_bac-type"/>
</dbReference>
<dbReference type="RefSeq" id="WP_186856178.1">
    <property type="nucleotide sequence ID" value="NZ_JACOOY010000021.1"/>
</dbReference>
<dbReference type="SMART" id="SM00635">
    <property type="entry name" value="BID_2"/>
    <property type="match status" value="1"/>
</dbReference>
<gene>
    <name evidence="4" type="ORF">H8S07_13145</name>
</gene>
<comment type="caution">
    <text evidence="4">The sequence shown here is derived from an EMBL/GenBank/DDBJ whole genome shotgun (WGS) entry which is preliminary data.</text>
</comment>